<dbReference type="AlphaFoldDB" id="A0AAW1LI22"/>
<comment type="caution">
    <text evidence="1">The sequence shown here is derived from an EMBL/GenBank/DDBJ whole genome shotgun (WGS) entry which is preliminary data.</text>
</comment>
<sequence length="167" mass="19792">MTCGLHSLSSPSTFHQNFAHLHENHPKSFIFPFSLKSFNRIHLIYLENQHYCRMDVNSNFNVRLFNNGYFVFKKGELKYVGDYQLNLLTRLTPQRFTFKYIYDIAKYLVGDGKMASVWYRKYGKSLTNGRTLLKSNDEMSEVIRSKDKHNGIDMYITSTNRFPFSWD</sequence>
<evidence type="ECO:0000313" key="2">
    <source>
        <dbReference type="Proteomes" id="UP001443914"/>
    </source>
</evidence>
<dbReference type="EMBL" id="JBDFQZ010000004">
    <property type="protein sequence ID" value="KAK9733905.1"/>
    <property type="molecule type" value="Genomic_DNA"/>
</dbReference>
<name>A0AAW1LI22_SAPOF</name>
<proteinExistence type="predicted"/>
<organism evidence="1 2">
    <name type="scientific">Saponaria officinalis</name>
    <name type="common">Common soapwort</name>
    <name type="synonym">Lychnis saponaria</name>
    <dbReference type="NCBI Taxonomy" id="3572"/>
    <lineage>
        <taxon>Eukaryota</taxon>
        <taxon>Viridiplantae</taxon>
        <taxon>Streptophyta</taxon>
        <taxon>Embryophyta</taxon>
        <taxon>Tracheophyta</taxon>
        <taxon>Spermatophyta</taxon>
        <taxon>Magnoliopsida</taxon>
        <taxon>eudicotyledons</taxon>
        <taxon>Gunneridae</taxon>
        <taxon>Pentapetalae</taxon>
        <taxon>Caryophyllales</taxon>
        <taxon>Caryophyllaceae</taxon>
        <taxon>Caryophylleae</taxon>
        <taxon>Saponaria</taxon>
    </lineage>
</organism>
<evidence type="ECO:0000313" key="1">
    <source>
        <dbReference type="EMBL" id="KAK9733905.1"/>
    </source>
</evidence>
<keyword evidence="2" id="KW-1185">Reference proteome</keyword>
<protein>
    <submittedName>
        <fullName evidence="1">Uncharacterized protein</fullName>
    </submittedName>
</protein>
<reference evidence="1" key="1">
    <citation type="submission" date="2024-03" db="EMBL/GenBank/DDBJ databases">
        <title>WGS assembly of Saponaria officinalis var. Norfolk2.</title>
        <authorList>
            <person name="Jenkins J."/>
            <person name="Shu S."/>
            <person name="Grimwood J."/>
            <person name="Barry K."/>
            <person name="Goodstein D."/>
            <person name="Schmutz J."/>
            <person name="Leebens-Mack J."/>
            <person name="Osbourn A."/>
        </authorList>
    </citation>
    <scope>NUCLEOTIDE SEQUENCE [LARGE SCALE GENOMIC DNA]</scope>
    <source>
        <strain evidence="1">JIC</strain>
    </source>
</reference>
<accession>A0AAW1LI22</accession>
<gene>
    <name evidence="1" type="ORF">RND81_04G100100</name>
</gene>
<dbReference type="Proteomes" id="UP001443914">
    <property type="component" value="Unassembled WGS sequence"/>
</dbReference>